<reference evidence="1 2" key="1">
    <citation type="submission" date="2016-07" db="EMBL/GenBank/DDBJ databases">
        <title>Multi-omics approach to identify versatile polysaccharide utilization systems of a marine flavobacterium Gramella flava.</title>
        <authorList>
            <person name="Tang K."/>
        </authorList>
    </citation>
    <scope>NUCLEOTIDE SEQUENCE [LARGE SCALE GENOMIC DNA]</scope>
    <source>
        <strain evidence="1 2">JLT2011</strain>
    </source>
</reference>
<name>A0A1L7I160_9FLAO</name>
<dbReference type="InterPro" id="IPR023614">
    <property type="entry name" value="Porin_dom_sf"/>
</dbReference>
<protein>
    <submittedName>
        <fullName evidence="1">Uncharacterized protein</fullName>
    </submittedName>
</protein>
<keyword evidence="2" id="KW-1185">Reference proteome</keyword>
<dbReference type="EMBL" id="CP016359">
    <property type="protein sequence ID" value="APU67349.1"/>
    <property type="molecule type" value="Genomic_DNA"/>
</dbReference>
<dbReference type="Proteomes" id="UP000186230">
    <property type="component" value="Chromosome"/>
</dbReference>
<accession>A0A1L7I160</accession>
<evidence type="ECO:0000313" key="2">
    <source>
        <dbReference type="Proteomes" id="UP000186230"/>
    </source>
</evidence>
<dbReference type="AlphaFoldDB" id="A0A1L7I160"/>
<sequence length="439" mass="50518">MLIASTTLQAQDSTKNSNWGKLSGQVRSFYLHTSNKGDLKDFDALATGGHLKYQNTFAENWEFGVALYTTANMGLEDLREPDARTRKTSRYEEGLFNRLNLDQRVTAILGELYVGYQKKQHHFRLGRMKYHSPLVNGQDGRMIPSLFQGIQYQFHSENTRIGLALFNEVAPRSTGEFFGIGESIGTYAVGRSQSGNPAAYAGQTESDFLFITHLEQSISKNLNLKAWNYFTENVSNSIYLKPEWQLSGKFGIHGEYLHQSRVGNGGNAVDSLRYFQDQNSDLIGLQLRYKPGKNKLFTLAYDRIFSNGQYLSPREWGREFLFSFQKRERSEGSANNHALVFYYHQDLDLAEEQLRIQSIFSLGHQWKPSVLDPVQSKYAVPDYTQINWDLFFHFRKLRNLKPELLLVTKLASGDIPENPNFFFNKTDMFQINLVLNYNF</sequence>
<proteinExistence type="predicted"/>
<dbReference type="STRING" id="1229726.GRFL_0625"/>
<organism evidence="1 2">
    <name type="scientific">Christiangramia flava JLT2011</name>
    <dbReference type="NCBI Taxonomy" id="1229726"/>
    <lineage>
        <taxon>Bacteria</taxon>
        <taxon>Pseudomonadati</taxon>
        <taxon>Bacteroidota</taxon>
        <taxon>Flavobacteriia</taxon>
        <taxon>Flavobacteriales</taxon>
        <taxon>Flavobacteriaceae</taxon>
        <taxon>Christiangramia</taxon>
    </lineage>
</organism>
<gene>
    <name evidence="1" type="ORF">GRFL_0625</name>
</gene>
<dbReference type="KEGG" id="gfl:GRFL_0625"/>
<evidence type="ECO:0000313" key="1">
    <source>
        <dbReference type="EMBL" id="APU67349.1"/>
    </source>
</evidence>
<dbReference type="Gene3D" id="2.40.160.10">
    <property type="entry name" value="Porin"/>
    <property type="match status" value="1"/>
</dbReference>